<dbReference type="GO" id="GO:0004180">
    <property type="term" value="F:carboxypeptidase activity"/>
    <property type="evidence" value="ECO:0007669"/>
    <property type="project" value="UniProtKB-KW"/>
</dbReference>
<keyword evidence="2" id="KW-1133">Transmembrane helix</keyword>
<name>A0ABW4CEN3_9BACL</name>
<evidence type="ECO:0000259" key="3">
    <source>
        <dbReference type="Pfam" id="PF02557"/>
    </source>
</evidence>
<feature type="domain" description="D-alanyl-D-alanine carboxypeptidase-like core" evidence="3">
    <location>
        <begin position="128"/>
        <end position="256"/>
    </location>
</feature>
<accession>A0ABW4CEN3</accession>
<keyword evidence="5" id="KW-1185">Reference proteome</keyword>
<gene>
    <name evidence="4" type="ORF">ACFQ4Y_13905</name>
</gene>
<dbReference type="InterPro" id="IPR009045">
    <property type="entry name" value="Zn_M74/Hedgehog-like"/>
</dbReference>
<dbReference type="InterPro" id="IPR052179">
    <property type="entry name" value="DD-CPase-like"/>
</dbReference>
<dbReference type="Pfam" id="PF02557">
    <property type="entry name" value="VanY"/>
    <property type="match status" value="1"/>
</dbReference>
<keyword evidence="4" id="KW-0378">Hydrolase</keyword>
<organism evidence="4 5">
    <name type="scientific">Kroppenstedtia sanguinis</name>
    <dbReference type="NCBI Taxonomy" id="1380684"/>
    <lineage>
        <taxon>Bacteria</taxon>
        <taxon>Bacillati</taxon>
        <taxon>Bacillota</taxon>
        <taxon>Bacilli</taxon>
        <taxon>Bacillales</taxon>
        <taxon>Thermoactinomycetaceae</taxon>
        <taxon>Kroppenstedtia</taxon>
    </lineage>
</organism>
<feature type="region of interest" description="Disordered" evidence="1">
    <location>
        <begin position="1"/>
        <end position="20"/>
    </location>
</feature>
<protein>
    <submittedName>
        <fullName evidence="4">D-alanyl-D-alanine carboxypeptidase family protein</fullName>
    </submittedName>
</protein>
<feature type="compositionally biased region" description="Basic and acidic residues" evidence="1">
    <location>
        <begin position="52"/>
        <end position="64"/>
    </location>
</feature>
<sequence length="289" mass="32815">MDYHGSSFRSRKERQRQERRKKQLPIGLVLIFTLITGISLWLSGMYQGADSSHAEGKKEEKEPIESGQKAATEKKSPPKETEKIKVDTHPTSPTVLVNQTHPLPDGYTPPDLVVPDVPFPFHEDLPKKQLRREAGKALEQLFAEAEKQGLKLYAQSGYRSYERQKELFAFKGNRKGGAAKQVSARPGTSEHQTGLAMDITCSDVDFKLEESFAQTKEGRWVAKHAHQYGFIIRYPKGKEEITGFTYEPWHLRYVGKKLATELQSKDWTLEEYYGRSATEVDPEKKGSDG</sequence>
<evidence type="ECO:0000313" key="5">
    <source>
        <dbReference type="Proteomes" id="UP001597282"/>
    </source>
</evidence>
<dbReference type="CDD" id="cd14852">
    <property type="entry name" value="LD-carboxypeptidase"/>
    <property type="match status" value="1"/>
</dbReference>
<comment type="caution">
    <text evidence="4">The sequence shown here is derived from an EMBL/GenBank/DDBJ whole genome shotgun (WGS) entry which is preliminary data.</text>
</comment>
<evidence type="ECO:0000256" key="2">
    <source>
        <dbReference type="SAM" id="Phobius"/>
    </source>
</evidence>
<evidence type="ECO:0000313" key="4">
    <source>
        <dbReference type="EMBL" id="MFD1427996.1"/>
    </source>
</evidence>
<feature type="transmembrane region" description="Helical" evidence="2">
    <location>
        <begin position="24"/>
        <end position="42"/>
    </location>
</feature>
<feature type="compositionally biased region" description="Basic residues" evidence="1">
    <location>
        <begin position="9"/>
        <end position="20"/>
    </location>
</feature>
<proteinExistence type="predicted"/>
<keyword evidence="4" id="KW-0645">Protease</keyword>
<evidence type="ECO:0000256" key="1">
    <source>
        <dbReference type="SAM" id="MobiDB-lite"/>
    </source>
</evidence>
<dbReference type="RefSeq" id="WP_380166486.1">
    <property type="nucleotide sequence ID" value="NZ_JBHTNU010000016.1"/>
</dbReference>
<dbReference type="InterPro" id="IPR003709">
    <property type="entry name" value="VanY-like_core_dom"/>
</dbReference>
<dbReference type="InterPro" id="IPR058193">
    <property type="entry name" value="VanY/YodJ_core_dom"/>
</dbReference>
<dbReference type="Gene3D" id="3.30.1380.10">
    <property type="match status" value="1"/>
</dbReference>
<dbReference type="SUPFAM" id="SSF55166">
    <property type="entry name" value="Hedgehog/DD-peptidase"/>
    <property type="match status" value="1"/>
</dbReference>
<feature type="compositionally biased region" description="Basic and acidic residues" evidence="1">
    <location>
        <begin position="71"/>
        <end position="88"/>
    </location>
</feature>
<feature type="region of interest" description="Disordered" evidence="1">
    <location>
        <begin position="50"/>
        <end position="88"/>
    </location>
</feature>
<keyword evidence="2" id="KW-0472">Membrane</keyword>
<keyword evidence="4" id="KW-0121">Carboxypeptidase</keyword>
<dbReference type="PANTHER" id="PTHR34385">
    <property type="entry name" value="D-ALANYL-D-ALANINE CARBOXYPEPTIDASE"/>
    <property type="match status" value="1"/>
</dbReference>
<keyword evidence="2" id="KW-0812">Transmembrane</keyword>
<reference evidence="5" key="1">
    <citation type="journal article" date="2019" name="Int. J. Syst. Evol. Microbiol.">
        <title>The Global Catalogue of Microorganisms (GCM) 10K type strain sequencing project: providing services to taxonomists for standard genome sequencing and annotation.</title>
        <authorList>
            <consortium name="The Broad Institute Genomics Platform"/>
            <consortium name="The Broad Institute Genome Sequencing Center for Infectious Disease"/>
            <person name="Wu L."/>
            <person name="Ma J."/>
        </authorList>
    </citation>
    <scope>NUCLEOTIDE SEQUENCE [LARGE SCALE GENOMIC DNA]</scope>
    <source>
        <strain evidence="5">S1</strain>
    </source>
</reference>
<dbReference type="Proteomes" id="UP001597282">
    <property type="component" value="Unassembled WGS sequence"/>
</dbReference>
<dbReference type="PANTHER" id="PTHR34385:SF1">
    <property type="entry name" value="PEPTIDOGLYCAN L-ALANYL-D-GLUTAMATE ENDOPEPTIDASE CWLK"/>
    <property type="match status" value="1"/>
</dbReference>
<dbReference type="EMBL" id="JBHTNU010000016">
    <property type="protein sequence ID" value="MFD1427996.1"/>
    <property type="molecule type" value="Genomic_DNA"/>
</dbReference>